<keyword evidence="2" id="KW-1185">Reference proteome</keyword>
<gene>
    <name evidence="1" type="ORF">HLH29_10575</name>
</gene>
<name>A0A7W4JEJ6_9PROT</name>
<dbReference type="InterPro" id="IPR030972">
    <property type="entry name" value="UrcA_uranyl"/>
</dbReference>
<dbReference type="AlphaFoldDB" id="A0A7W4JEJ6"/>
<proteinExistence type="predicted"/>
<organism evidence="1 2">
    <name type="scientific">Gluconacetobacter tumulicola</name>
    <dbReference type="NCBI Taxonomy" id="1017177"/>
    <lineage>
        <taxon>Bacteria</taxon>
        <taxon>Pseudomonadati</taxon>
        <taxon>Pseudomonadota</taxon>
        <taxon>Alphaproteobacteria</taxon>
        <taxon>Acetobacterales</taxon>
        <taxon>Acetobacteraceae</taxon>
        <taxon>Gluconacetobacter</taxon>
    </lineage>
</organism>
<sequence length="143" mass="14723">MMVIMGKATGAARKRARPFRLSGSNGIWNHVEGAGIGLVIALGLILLLAVHGPANGQDVPADKTDAVRVAYDAADLRDAAHARGLLARLDHAALVACGDDRASLDALRAAIARSDCRQQALAQAVARIGAPVLNAALHDTPPA</sequence>
<accession>A0A7W4JEJ6</accession>
<dbReference type="RefSeq" id="WP_182966543.1">
    <property type="nucleotide sequence ID" value="NZ_BAABGC010000001.1"/>
</dbReference>
<reference evidence="1 2" key="1">
    <citation type="submission" date="2020-04" db="EMBL/GenBank/DDBJ databases">
        <title>Description of novel Gluconacetobacter.</title>
        <authorList>
            <person name="Sombolestani A."/>
        </authorList>
    </citation>
    <scope>NUCLEOTIDE SEQUENCE [LARGE SCALE GENOMIC DNA]</scope>
    <source>
        <strain evidence="1 2">LMG 27725</strain>
    </source>
</reference>
<evidence type="ECO:0000313" key="1">
    <source>
        <dbReference type="EMBL" id="MBB2179612.1"/>
    </source>
</evidence>
<protein>
    <submittedName>
        <fullName evidence="1">UrcA family protein</fullName>
    </submittedName>
</protein>
<dbReference type="EMBL" id="JABEQL010000012">
    <property type="protein sequence ID" value="MBB2179612.1"/>
    <property type="molecule type" value="Genomic_DNA"/>
</dbReference>
<dbReference type="Proteomes" id="UP000525623">
    <property type="component" value="Unassembled WGS sequence"/>
</dbReference>
<dbReference type="NCBIfam" id="TIGR04433">
    <property type="entry name" value="UrcA_uranyl"/>
    <property type="match status" value="1"/>
</dbReference>
<evidence type="ECO:0000313" key="2">
    <source>
        <dbReference type="Proteomes" id="UP000525623"/>
    </source>
</evidence>
<comment type="caution">
    <text evidence="1">The sequence shown here is derived from an EMBL/GenBank/DDBJ whole genome shotgun (WGS) entry which is preliminary data.</text>
</comment>